<evidence type="ECO:0000256" key="2">
    <source>
        <dbReference type="ARBA" id="ARBA00023125"/>
    </source>
</evidence>
<dbReference type="Proteomes" id="UP000231693">
    <property type="component" value="Unassembled WGS sequence"/>
</dbReference>
<name>A0A2M9D076_9CELL</name>
<dbReference type="GO" id="GO:0003700">
    <property type="term" value="F:DNA-binding transcription factor activity"/>
    <property type="evidence" value="ECO:0007669"/>
    <property type="project" value="InterPro"/>
</dbReference>
<evidence type="ECO:0000256" key="3">
    <source>
        <dbReference type="ARBA" id="ARBA00023163"/>
    </source>
</evidence>
<evidence type="ECO:0000313" key="5">
    <source>
        <dbReference type="EMBL" id="PJJ77569.1"/>
    </source>
</evidence>
<dbReference type="PROSITE" id="PS01117">
    <property type="entry name" value="HTH_MARR_1"/>
    <property type="match status" value="1"/>
</dbReference>
<evidence type="ECO:0000256" key="1">
    <source>
        <dbReference type="ARBA" id="ARBA00023015"/>
    </source>
</evidence>
<keyword evidence="1" id="KW-0805">Transcription regulation</keyword>
<dbReference type="InterPro" id="IPR036390">
    <property type="entry name" value="WH_DNA-bd_sf"/>
</dbReference>
<dbReference type="PANTHER" id="PTHR33164">
    <property type="entry name" value="TRANSCRIPTIONAL REGULATOR, MARR FAMILY"/>
    <property type="match status" value="1"/>
</dbReference>
<dbReference type="InterPro" id="IPR023187">
    <property type="entry name" value="Tscrpt_reg_MarR-type_CS"/>
</dbReference>
<keyword evidence="6" id="KW-1185">Reference proteome</keyword>
<evidence type="ECO:0000259" key="4">
    <source>
        <dbReference type="PROSITE" id="PS50995"/>
    </source>
</evidence>
<dbReference type="RefSeq" id="WP_157802480.1">
    <property type="nucleotide sequence ID" value="NZ_BOOX01000003.1"/>
</dbReference>
<organism evidence="5 6">
    <name type="scientific">Sediminihabitans luteus</name>
    <dbReference type="NCBI Taxonomy" id="1138585"/>
    <lineage>
        <taxon>Bacteria</taxon>
        <taxon>Bacillati</taxon>
        <taxon>Actinomycetota</taxon>
        <taxon>Actinomycetes</taxon>
        <taxon>Micrococcales</taxon>
        <taxon>Cellulomonadaceae</taxon>
        <taxon>Sediminihabitans</taxon>
    </lineage>
</organism>
<dbReference type="InterPro" id="IPR000835">
    <property type="entry name" value="HTH_MarR-typ"/>
</dbReference>
<reference evidence="5 6" key="1">
    <citation type="submission" date="2017-11" db="EMBL/GenBank/DDBJ databases">
        <title>Genomic Encyclopedia of Archaeal and Bacterial Type Strains, Phase II (KMG-II): From Individual Species to Whole Genera.</title>
        <authorList>
            <person name="Goeker M."/>
        </authorList>
    </citation>
    <scope>NUCLEOTIDE SEQUENCE [LARGE SCALE GENOMIC DNA]</scope>
    <source>
        <strain evidence="5 6">DSM 25478</strain>
    </source>
</reference>
<dbReference type="PANTHER" id="PTHR33164:SF57">
    <property type="entry name" value="MARR-FAMILY TRANSCRIPTIONAL REGULATOR"/>
    <property type="match status" value="1"/>
</dbReference>
<proteinExistence type="predicted"/>
<dbReference type="PROSITE" id="PS50995">
    <property type="entry name" value="HTH_MARR_2"/>
    <property type="match status" value="1"/>
</dbReference>
<keyword evidence="3" id="KW-0804">Transcription</keyword>
<dbReference type="GO" id="GO:0006950">
    <property type="term" value="P:response to stress"/>
    <property type="evidence" value="ECO:0007669"/>
    <property type="project" value="TreeGrafter"/>
</dbReference>
<gene>
    <name evidence="5" type="ORF">CLV28_0790</name>
</gene>
<keyword evidence="2 5" id="KW-0238">DNA-binding</keyword>
<dbReference type="Pfam" id="PF12802">
    <property type="entry name" value="MarR_2"/>
    <property type="match status" value="1"/>
</dbReference>
<dbReference type="InterPro" id="IPR011991">
    <property type="entry name" value="ArsR-like_HTH"/>
</dbReference>
<dbReference type="EMBL" id="PGFE01000001">
    <property type="protein sequence ID" value="PJJ77569.1"/>
    <property type="molecule type" value="Genomic_DNA"/>
</dbReference>
<dbReference type="SMART" id="SM00347">
    <property type="entry name" value="HTH_MARR"/>
    <property type="match status" value="1"/>
</dbReference>
<dbReference type="InterPro" id="IPR039422">
    <property type="entry name" value="MarR/SlyA-like"/>
</dbReference>
<protein>
    <submittedName>
        <fullName evidence="5">DNA-binding MarR family transcriptional regulator</fullName>
    </submittedName>
</protein>
<dbReference type="SUPFAM" id="SSF46785">
    <property type="entry name" value="Winged helix' DNA-binding domain"/>
    <property type="match status" value="1"/>
</dbReference>
<evidence type="ECO:0000313" key="6">
    <source>
        <dbReference type="Proteomes" id="UP000231693"/>
    </source>
</evidence>
<accession>A0A2M9D076</accession>
<dbReference type="CDD" id="cd00090">
    <property type="entry name" value="HTH_ARSR"/>
    <property type="match status" value="1"/>
</dbReference>
<dbReference type="AlphaFoldDB" id="A0A2M9D076"/>
<dbReference type="InterPro" id="IPR036388">
    <property type="entry name" value="WH-like_DNA-bd_sf"/>
</dbReference>
<dbReference type="Gene3D" id="1.10.10.10">
    <property type="entry name" value="Winged helix-like DNA-binding domain superfamily/Winged helix DNA-binding domain"/>
    <property type="match status" value="1"/>
</dbReference>
<dbReference type="PRINTS" id="PR00598">
    <property type="entry name" value="HTHMARR"/>
</dbReference>
<feature type="domain" description="HTH marR-type" evidence="4">
    <location>
        <begin position="25"/>
        <end position="157"/>
    </location>
</feature>
<comment type="caution">
    <text evidence="5">The sequence shown here is derived from an EMBL/GenBank/DDBJ whole genome shotgun (WGS) entry which is preliminary data.</text>
</comment>
<dbReference type="OrthoDB" id="3778086at2"/>
<sequence length="183" mass="19257">MTATAPSTTRTPADECPAAAPHAGLRTLVVALEQLSRAQREVSAATARALDVSRSTLAAVRILEVCGTSHVGDLAEALRVDLSVASRNVSALLEAGLIERTVPDDDRRARVVSLTPAGHDLAARAQTTIERLTVTSFADWEADDLDVAAHALARVSETVCQIANRLATDPVTAEPHRPPGRTA</sequence>
<dbReference type="GO" id="GO:0003677">
    <property type="term" value="F:DNA binding"/>
    <property type="evidence" value="ECO:0007669"/>
    <property type="project" value="UniProtKB-KW"/>
</dbReference>